<evidence type="ECO:0000259" key="1">
    <source>
        <dbReference type="PROSITE" id="PS51379"/>
    </source>
</evidence>
<dbReference type="EMBL" id="FWYD01000002">
    <property type="protein sequence ID" value="SMC49705.1"/>
    <property type="molecule type" value="Genomic_DNA"/>
</dbReference>
<name>A0A1W1ZMD6_9RHOB</name>
<dbReference type="InterPro" id="IPR017896">
    <property type="entry name" value="4Fe4S_Fe-S-bd"/>
</dbReference>
<dbReference type="Proteomes" id="UP000192330">
    <property type="component" value="Unassembled WGS sequence"/>
</dbReference>
<accession>A0A1W1ZMD6</accession>
<reference evidence="2 3" key="1">
    <citation type="submission" date="2017-04" db="EMBL/GenBank/DDBJ databases">
        <authorList>
            <person name="Afonso C.L."/>
            <person name="Miller P.J."/>
            <person name="Scott M.A."/>
            <person name="Spackman E."/>
            <person name="Goraichik I."/>
            <person name="Dimitrov K.M."/>
            <person name="Suarez D.L."/>
            <person name="Swayne D.E."/>
        </authorList>
    </citation>
    <scope>NUCLEOTIDE SEQUENCE [LARGE SCALE GENOMIC DNA]</scope>
    <source>
        <strain evidence="2 3">CGMCC 1.12644</strain>
    </source>
</reference>
<dbReference type="PROSITE" id="PS51379">
    <property type="entry name" value="4FE4S_FER_2"/>
    <property type="match status" value="1"/>
</dbReference>
<dbReference type="RefSeq" id="WP_235866528.1">
    <property type="nucleotide sequence ID" value="NZ_FWYD01000002.1"/>
</dbReference>
<evidence type="ECO:0000313" key="3">
    <source>
        <dbReference type="Proteomes" id="UP000192330"/>
    </source>
</evidence>
<proteinExistence type="predicted"/>
<organism evidence="2 3">
    <name type="scientific">Primorskyibacter flagellatus</name>
    <dbReference type="NCBI Taxonomy" id="1387277"/>
    <lineage>
        <taxon>Bacteria</taxon>
        <taxon>Pseudomonadati</taxon>
        <taxon>Pseudomonadota</taxon>
        <taxon>Alphaproteobacteria</taxon>
        <taxon>Rhodobacterales</taxon>
        <taxon>Roseobacteraceae</taxon>
        <taxon>Primorskyibacter</taxon>
    </lineage>
</organism>
<feature type="domain" description="4Fe-4S ferredoxin-type" evidence="1">
    <location>
        <begin position="144"/>
        <end position="174"/>
    </location>
</feature>
<protein>
    <recommendedName>
        <fullName evidence="1">4Fe-4S ferredoxin-type domain-containing protein</fullName>
    </recommendedName>
</protein>
<gene>
    <name evidence="2" type="ORF">SAMN06295998_10215</name>
</gene>
<dbReference type="STRING" id="1387277.SAMN06295998_10215"/>
<evidence type="ECO:0000313" key="2">
    <source>
        <dbReference type="EMBL" id="SMC49705.1"/>
    </source>
</evidence>
<keyword evidence="3" id="KW-1185">Reference proteome</keyword>
<dbReference type="AlphaFoldDB" id="A0A1W1ZMD6"/>
<sequence length="229" mass="23968">MIATRPASATGYARIETLAASRSLAIRGAFHPGQDDAAPKGCQTLLLLGPDEPRFWSVFSASPEKSDGAPHPLDRWSKRQAGALAQEIGAQAIYPSDGPPWPPFIAWALASGRNHVSPTGLLVQDQAGLLVSFRAALAMHDRLDLPSSPPSPCTSCAAPCTTACPVGALAPEQDYDIAKCAAHVRSAQGQACRTGCLVRRACPASSRLGRDPAQSAFHMAAFLKGQTCA</sequence>